<dbReference type="InterPro" id="IPR011989">
    <property type="entry name" value="ARM-like"/>
</dbReference>
<sequence>MTDAERAARLRDAARRAPATVDLEELGPHLAADSIEARARALETLGRLALAGRDVESYADRLDRCYGDRDLLDAPVRLSTERDSEAWVQPRALAFAVAALALTGAVDRGDAIRSAVNAYENQHPEFDAEMRTNTAIREVGWGFASVVIFTDGYVDVILSLVDRDDDTVRRVGASALSDVAEEYAPIRDEYPDETPRLVADAAERLATDSHPRVRYHAAFALTEYAMDRPELVRPRADVLSAALRDEAALVRKEAAATLGFVGAADAVPALRDLAETDPDERVREAAADARESLESERE</sequence>
<protein>
    <submittedName>
        <fullName evidence="2">HEAT repeat domain-containing protein</fullName>
    </submittedName>
</protein>
<evidence type="ECO:0000256" key="1">
    <source>
        <dbReference type="SAM" id="MobiDB-lite"/>
    </source>
</evidence>
<proteinExistence type="predicted"/>
<feature type="region of interest" description="Disordered" evidence="1">
    <location>
        <begin position="275"/>
        <end position="298"/>
    </location>
</feature>
<dbReference type="Gene3D" id="1.25.10.10">
    <property type="entry name" value="Leucine-rich Repeat Variant"/>
    <property type="match status" value="1"/>
</dbReference>
<dbReference type="SMART" id="SM00567">
    <property type="entry name" value="EZ_HEAT"/>
    <property type="match status" value="2"/>
</dbReference>
<dbReference type="InterPro" id="IPR004155">
    <property type="entry name" value="PBS_lyase_HEAT"/>
</dbReference>
<reference evidence="2 3" key="1">
    <citation type="journal article" date="2019" name="Int. J. Syst. Evol. Microbiol.">
        <title>The Global Catalogue of Microorganisms (GCM) 10K type strain sequencing project: providing services to taxonomists for standard genome sequencing and annotation.</title>
        <authorList>
            <consortium name="The Broad Institute Genomics Platform"/>
            <consortium name="The Broad Institute Genome Sequencing Center for Infectious Disease"/>
            <person name="Wu L."/>
            <person name="Ma J."/>
        </authorList>
    </citation>
    <scope>NUCLEOTIDE SEQUENCE [LARGE SCALE GENOMIC DNA]</scope>
    <source>
        <strain evidence="2 3">CGMCC 1.10387</strain>
    </source>
</reference>
<organism evidence="2 3">
    <name type="scientific">Halobellus litoreus</name>
    <dbReference type="NCBI Taxonomy" id="755310"/>
    <lineage>
        <taxon>Archaea</taxon>
        <taxon>Methanobacteriati</taxon>
        <taxon>Methanobacteriota</taxon>
        <taxon>Stenosarchaea group</taxon>
        <taxon>Halobacteria</taxon>
        <taxon>Halobacteriales</taxon>
        <taxon>Haloferacaceae</taxon>
        <taxon>Halobellus</taxon>
    </lineage>
</organism>
<dbReference type="Pfam" id="PF13646">
    <property type="entry name" value="HEAT_2"/>
    <property type="match status" value="1"/>
</dbReference>
<evidence type="ECO:0000313" key="3">
    <source>
        <dbReference type="Proteomes" id="UP001597092"/>
    </source>
</evidence>
<gene>
    <name evidence="2" type="ORF">ACFSAS_11310</name>
</gene>
<accession>A0ABD6DY73</accession>
<name>A0ABD6DY73_9EURY</name>
<evidence type="ECO:0000313" key="2">
    <source>
        <dbReference type="EMBL" id="MFD1686201.1"/>
    </source>
</evidence>
<dbReference type="RefSeq" id="WP_256308828.1">
    <property type="nucleotide sequence ID" value="NZ_JANHAW010000003.1"/>
</dbReference>
<feature type="compositionally biased region" description="Basic and acidic residues" evidence="1">
    <location>
        <begin position="279"/>
        <end position="298"/>
    </location>
</feature>
<dbReference type="AlphaFoldDB" id="A0ABD6DY73"/>
<keyword evidence="3" id="KW-1185">Reference proteome</keyword>
<dbReference type="Proteomes" id="UP001597092">
    <property type="component" value="Unassembled WGS sequence"/>
</dbReference>
<dbReference type="EMBL" id="JBHUDP010000003">
    <property type="protein sequence ID" value="MFD1686201.1"/>
    <property type="molecule type" value="Genomic_DNA"/>
</dbReference>
<dbReference type="SUPFAM" id="SSF48371">
    <property type="entry name" value="ARM repeat"/>
    <property type="match status" value="1"/>
</dbReference>
<comment type="caution">
    <text evidence="2">The sequence shown here is derived from an EMBL/GenBank/DDBJ whole genome shotgun (WGS) entry which is preliminary data.</text>
</comment>
<dbReference type="InterPro" id="IPR016024">
    <property type="entry name" value="ARM-type_fold"/>
</dbReference>